<dbReference type="Pfam" id="PF11898">
    <property type="entry name" value="DUF3418"/>
    <property type="match status" value="1"/>
</dbReference>
<dbReference type="Proteomes" id="UP000235330">
    <property type="component" value="Unassembled WGS sequence"/>
</dbReference>
<evidence type="ECO:0000313" key="11">
    <source>
        <dbReference type="EMBL" id="PMJ65212.1"/>
    </source>
</evidence>
<dbReference type="EMBL" id="MCWU01000028">
    <property type="protein sequence ID" value="PMJ65212.1"/>
    <property type="molecule type" value="Genomic_DNA"/>
</dbReference>
<protein>
    <recommendedName>
        <fullName evidence="2">RNA helicase</fullName>
        <ecNumber evidence="2">3.6.4.13</ecNumber>
    </recommendedName>
</protein>
<dbReference type="FunFam" id="3.40.50.300:FF:000575">
    <property type="entry name" value="ATP-dependent helicase hrpA"/>
    <property type="match status" value="1"/>
</dbReference>
<dbReference type="InterPro" id="IPR007502">
    <property type="entry name" value="Helicase-assoc_dom"/>
</dbReference>
<dbReference type="EC" id="3.6.4.13" evidence="2"/>
<evidence type="ECO:0000259" key="10">
    <source>
        <dbReference type="PROSITE" id="PS51194"/>
    </source>
</evidence>
<dbReference type="InterPro" id="IPR011545">
    <property type="entry name" value="DEAD/DEAH_box_helicase_dom"/>
</dbReference>
<evidence type="ECO:0000256" key="2">
    <source>
        <dbReference type="ARBA" id="ARBA00012552"/>
    </source>
</evidence>
<feature type="region of interest" description="Disordered" evidence="8">
    <location>
        <begin position="1"/>
        <end position="74"/>
    </location>
</feature>
<dbReference type="InterPro" id="IPR001650">
    <property type="entry name" value="Helicase_C-like"/>
</dbReference>
<evidence type="ECO:0000256" key="4">
    <source>
        <dbReference type="ARBA" id="ARBA00022801"/>
    </source>
</evidence>
<feature type="compositionally biased region" description="Basic and acidic residues" evidence="8">
    <location>
        <begin position="1"/>
        <end position="10"/>
    </location>
</feature>
<evidence type="ECO:0000259" key="9">
    <source>
        <dbReference type="PROSITE" id="PS51192"/>
    </source>
</evidence>
<dbReference type="CDD" id="cd18791">
    <property type="entry name" value="SF2_C_RHA"/>
    <property type="match status" value="1"/>
</dbReference>
<keyword evidence="5 11" id="KW-0347">Helicase</keyword>
<dbReference type="SUPFAM" id="SSF52540">
    <property type="entry name" value="P-loop containing nucleoside triphosphate hydrolases"/>
    <property type="match status" value="1"/>
</dbReference>
<dbReference type="Pfam" id="PF21010">
    <property type="entry name" value="HA2_C"/>
    <property type="match status" value="1"/>
</dbReference>
<dbReference type="Pfam" id="PF00271">
    <property type="entry name" value="Helicase_C"/>
    <property type="match status" value="1"/>
</dbReference>
<keyword evidence="4" id="KW-0378">Hydrolase</keyword>
<dbReference type="Gene3D" id="1.20.120.1080">
    <property type="match status" value="1"/>
</dbReference>
<feature type="domain" description="Helicase C-terminal" evidence="10">
    <location>
        <begin position="345"/>
        <end position="508"/>
    </location>
</feature>
<dbReference type="SMART" id="SM00490">
    <property type="entry name" value="HELICc"/>
    <property type="match status" value="1"/>
</dbReference>
<evidence type="ECO:0000256" key="3">
    <source>
        <dbReference type="ARBA" id="ARBA00022741"/>
    </source>
</evidence>
<dbReference type="InterPro" id="IPR048333">
    <property type="entry name" value="HA2_WH"/>
</dbReference>
<organism evidence="11 12">
    <name type="scientific">Vibrio splendidus</name>
    <dbReference type="NCBI Taxonomy" id="29497"/>
    <lineage>
        <taxon>Bacteria</taxon>
        <taxon>Pseudomonadati</taxon>
        <taxon>Pseudomonadota</taxon>
        <taxon>Gammaproteobacteria</taxon>
        <taxon>Vibrionales</taxon>
        <taxon>Vibrionaceae</taxon>
        <taxon>Vibrio</taxon>
    </lineage>
</organism>
<dbReference type="SMART" id="SM00847">
    <property type="entry name" value="HA2"/>
    <property type="match status" value="1"/>
</dbReference>
<dbReference type="InterPro" id="IPR003593">
    <property type="entry name" value="AAA+_ATPase"/>
</dbReference>
<dbReference type="SMART" id="SM00382">
    <property type="entry name" value="AAA"/>
    <property type="match status" value="1"/>
</dbReference>
<proteinExistence type="inferred from homology"/>
<dbReference type="Gene3D" id="3.40.50.300">
    <property type="entry name" value="P-loop containing nucleotide triphosphate hydrolases"/>
    <property type="match status" value="2"/>
</dbReference>
<dbReference type="InterPro" id="IPR014001">
    <property type="entry name" value="Helicase_ATP-bd"/>
</dbReference>
<evidence type="ECO:0000256" key="5">
    <source>
        <dbReference type="ARBA" id="ARBA00022806"/>
    </source>
</evidence>
<feature type="domain" description="Helicase ATP-binding" evidence="9">
    <location>
        <begin position="151"/>
        <end position="314"/>
    </location>
</feature>
<sequence>MTSSPEKADNNKNAAQPSSPQNEAKSNKPASNRPAKQLKAKQPKTNQLKTNQPKATPADHSAATNTKSSQNSPVSLRKALHECMMRDRFRLSKRITGASKIKNEQSKNAVFDEIALDIAKSMMTANQRASHKPTIEYPEILPVSQKRDDIAKAIAENQVVIVAGETGSGKTTQLPKICSELGRGRMGLIGHTQPRRLAARSVANRIAEEMETQLGDFVGYKVRFNDQISDKTQIKLMTDGILLAEIQHDRFLSQYDTIIIDEAHERSLNIDFIMGYLRELLPKRPDLKVIITSATIDPERFSKHFNNAPIIEVSGRTYPVDTRYRPLGGDESDSDRDQIEGIFEAVDELCDEGQGDILIFMNGEREIRDTADSLSKRNLRDTEIVPLYARLSAGEQNRIFQSHTGRRIVLATNVAETSLTVPGIKYVIDPGTARISRYSYRTKVQRLPIEPVSQASANQRKGRCGRVAEGICIRLYSEEDFESRPEFTDPEILRTNLASVILQMTALGLGDIQAFPFVEAPDKRNIQDGVRLLEELGAIATAEPAANKNKNQGDDKKKLTAIGRKLAKLPIDPRLARMVIEAPSNRCLHEVMVIASALSIQDPRERPSDKQQSSDDKHKRFFDKESDFITFVNLWDYVKQQQKELSSNQFRKQCKQDYLNYLRIREWQDVYFQIHQAMRELDTKLNTEPGSYDGIHMSLLSGLLSHIGMKDQEKNEYQGARNARFHIFPASGLFKKQPKWIMSAELVETSKLWGRVIAKIQPEWIEPLAKHLIKRSYSEPHWSKKQAAVMAHEKVMLYGIPIIPKRLVNYGAIDATVSRELFVRSALVEGEWETKHAFFKQNRKLLQEVEELEHKSRRRDILIDDDELFDFYDQRVGEEAVSGRHFDTWWKKTSQKTPELLNFEKSMLLRGDASHVTDLDYPNFWHQNGIKLKLSYQFEPGDDNDGVTVHIPLPILNQIDQNGFDWQIPGLRQELVISLIKSLPKTLRRNFVPAPNYADAFLARVTPLEAPLLDSLEKELRRMTGVEVVRDDWKLDQIPEHLKVTFRAVDHRKRKLKEQKDLHELKESLKDKVQETLSKVADDDIEQQNLHTWSFGELPKVYQQKRGGYDVKAFPALVDSKDSVEIKLFETEQEQISAMKSGQRRLILLNVPSPIKYLHSNLPNKSKLGLYFNPYGQVLDLIDDCIACGIDKLIEEKGGLVWEPEQFEALKEHVRAELGDSVVEIAQQVETILTTAFSISKKLKGRVDLSMAFALSDIKAQVEGLIFKGFATECGWKRLPDILRYMKAIERRMEKLPIDPNKDRLHMIKVESVMNDYKELLNKIPKGVAVPENVKEVRWMIEELRVSFFAQQLGTPYPVSDKRVKNAIDAC</sequence>
<dbReference type="Pfam" id="PF04408">
    <property type="entry name" value="WHD_HA2"/>
    <property type="match status" value="1"/>
</dbReference>
<evidence type="ECO:0000256" key="7">
    <source>
        <dbReference type="ARBA" id="ARBA00047984"/>
    </source>
</evidence>
<dbReference type="GO" id="GO:0005524">
    <property type="term" value="F:ATP binding"/>
    <property type="evidence" value="ECO:0007669"/>
    <property type="project" value="UniProtKB-KW"/>
</dbReference>
<feature type="compositionally biased region" description="Polar residues" evidence="8">
    <location>
        <begin position="11"/>
        <end position="30"/>
    </location>
</feature>
<gene>
    <name evidence="11" type="ORF">BCU17_20575</name>
</gene>
<dbReference type="PANTHER" id="PTHR18934:SF99">
    <property type="entry name" value="ATP-DEPENDENT RNA HELICASE DHX37-RELATED"/>
    <property type="match status" value="1"/>
</dbReference>
<accession>A0A2N7FAK7</accession>
<dbReference type="PROSITE" id="PS51192">
    <property type="entry name" value="HELICASE_ATP_BIND_1"/>
    <property type="match status" value="1"/>
</dbReference>
<comment type="similarity">
    <text evidence="1">Belongs to the DEAD box helicase family. DEAH subfamily.</text>
</comment>
<name>A0A2N7FAK7_VIBSP</name>
<dbReference type="InterPro" id="IPR027417">
    <property type="entry name" value="P-loop_NTPase"/>
</dbReference>
<dbReference type="InterPro" id="IPR024590">
    <property type="entry name" value="HrpA_C"/>
</dbReference>
<dbReference type="NCBIfam" id="NF008348">
    <property type="entry name" value="PRK11131.1"/>
    <property type="match status" value="1"/>
</dbReference>
<feature type="compositionally biased region" description="Polar residues" evidence="8">
    <location>
        <begin position="43"/>
        <end position="54"/>
    </location>
</feature>
<dbReference type="GO" id="GO:0016787">
    <property type="term" value="F:hydrolase activity"/>
    <property type="evidence" value="ECO:0007669"/>
    <property type="project" value="UniProtKB-KW"/>
</dbReference>
<feature type="compositionally biased region" description="Polar residues" evidence="8">
    <location>
        <begin position="62"/>
        <end position="74"/>
    </location>
</feature>
<dbReference type="Pfam" id="PF07717">
    <property type="entry name" value="OB_NTP_bind"/>
    <property type="match status" value="1"/>
</dbReference>
<comment type="caution">
    <text evidence="11">The sequence shown here is derived from an EMBL/GenBank/DDBJ whole genome shotgun (WGS) entry which is preliminary data.</text>
</comment>
<comment type="catalytic activity">
    <reaction evidence="7">
        <text>ATP + H2O = ADP + phosphate + H(+)</text>
        <dbReference type="Rhea" id="RHEA:13065"/>
        <dbReference type="ChEBI" id="CHEBI:15377"/>
        <dbReference type="ChEBI" id="CHEBI:15378"/>
        <dbReference type="ChEBI" id="CHEBI:30616"/>
        <dbReference type="ChEBI" id="CHEBI:43474"/>
        <dbReference type="ChEBI" id="CHEBI:456216"/>
        <dbReference type="EC" id="3.6.4.13"/>
    </reaction>
</comment>
<dbReference type="Pfam" id="PF00270">
    <property type="entry name" value="DEAD"/>
    <property type="match status" value="1"/>
</dbReference>
<dbReference type="SMART" id="SM00487">
    <property type="entry name" value="DEXDc"/>
    <property type="match status" value="1"/>
</dbReference>
<dbReference type="InterPro" id="IPR010222">
    <property type="entry name" value="RNA_helicase_HrpA"/>
</dbReference>
<dbReference type="PANTHER" id="PTHR18934">
    <property type="entry name" value="ATP-DEPENDENT RNA HELICASE"/>
    <property type="match status" value="1"/>
</dbReference>
<dbReference type="FunFam" id="1.20.120.1080:FF:000005">
    <property type="entry name" value="ATP-dependent helicase HrpA"/>
    <property type="match status" value="1"/>
</dbReference>
<evidence type="ECO:0000256" key="8">
    <source>
        <dbReference type="SAM" id="MobiDB-lite"/>
    </source>
</evidence>
<dbReference type="InterPro" id="IPR011709">
    <property type="entry name" value="DEAD-box_helicase_OB_fold"/>
</dbReference>
<evidence type="ECO:0000256" key="1">
    <source>
        <dbReference type="ARBA" id="ARBA00008792"/>
    </source>
</evidence>
<dbReference type="CDD" id="cd17989">
    <property type="entry name" value="DEXHc_HrpA"/>
    <property type="match status" value="1"/>
</dbReference>
<dbReference type="NCBIfam" id="TIGR01967">
    <property type="entry name" value="DEAH_box_HrpA"/>
    <property type="match status" value="1"/>
</dbReference>
<keyword evidence="3" id="KW-0547">Nucleotide-binding</keyword>
<evidence type="ECO:0000313" key="12">
    <source>
        <dbReference type="Proteomes" id="UP000235330"/>
    </source>
</evidence>
<dbReference type="GO" id="GO:0003723">
    <property type="term" value="F:RNA binding"/>
    <property type="evidence" value="ECO:0007669"/>
    <property type="project" value="TreeGrafter"/>
</dbReference>
<dbReference type="FunFam" id="3.40.50.300:FF:000439">
    <property type="entry name" value="ATP-dependent RNA helicase HrpA"/>
    <property type="match status" value="1"/>
</dbReference>
<dbReference type="GO" id="GO:0003724">
    <property type="term" value="F:RNA helicase activity"/>
    <property type="evidence" value="ECO:0007669"/>
    <property type="project" value="UniProtKB-EC"/>
</dbReference>
<dbReference type="PROSITE" id="PS51194">
    <property type="entry name" value="HELICASE_CTER"/>
    <property type="match status" value="1"/>
</dbReference>
<reference evidence="12" key="1">
    <citation type="submission" date="2016-07" db="EMBL/GenBank/DDBJ databases">
        <title>Nontailed viruses are major unrecognized killers of bacteria in the ocean.</title>
        <authorList>
            <person name="Kauffman K."/>
            <person name="Hussain F."/>
            <person name="Yang J."/>
            <person name="Arevalo P."/>
            <person name="Brown J."/>
            <person name="Cutler M."/>
            <person name="Kelly L."/>
            <person name="Polz M.F."/>
        </authorList>
    </citation>
    <scope>NUCLEOTIDE SEQUENCE [LARGE SCALE GENOMIC DNA]</scope>
    <source>
        <strain evidence="12">10N.261.55.E11</strain>
    </source>
</reference>
<keyword evidence="6" id="KW-0067">ATP-binding</keyword>
<evidence type="ECO:0000256" key="6">
    <source>
        <dbReference type="ARBA" id="ARBA00022840"/>
    </source>
</evidence>
<dbReference type="RefSeq" id="WP_102516602.1">
    <property type="nucleotide sequence ID" value="NZ_CAWNSM010000028.1"/>
</dbReference>